<sequence>MHATRIRRKNLKSKNATLPSPDMSSMMEMSESKNAKLSVKIHLKLRYYYYATFALLSRYSIFCENSPRHTTKLRISMKRLLRRRIFMTADEQFRLLMKNVKDETNQVCQLLIILR</sequence>
<dbReference type="EMBL" id="CMVM020000200">
    <property type="status" value="NOT_ANNOTATED_CDS"/>
    <property type="molecule type" value="Genomic_DNA"/>
</dbReference>
<dbReference type="AlphaFoldDB" id="A0A8R1Y046"/>
<reference evidence="3" key="1">
    <citation type="submission" date="2013-10" db="EMBL/GenBank/DDBJ databases">
        <title>Genome sequencing of Onchocerca volvulus.</title>
        <authorList>
            <person name="Cotton J."/>
            <person name="Tsai J."/>
            <person name="Stanley E."/>
            <person name="Tracey A."/>
            <person name="Holroyd N."/>
            <person name="Lustigman S."/>
            <person name="Berriman M."/>
        </authorList>
    </citation>
    <scope>NUCLEOTIDE SEQUENCE</scope>
</reference>
<protein>
    <submittedName>
        <fullName evidence="2">Uncharacterized protein</fullName>
    </submittedName>
</protein>
<dbReference type="EnsemblMetazoa" id="OVOC7417.1">
    <property type="protein sequence ID" value="OVOC7417.1"/>
    <property type="gene ID" value="WBGene00244226"/>
</dbReference>
<feature type="region of interest" description="Disordered" evidence="1">
    <location>
        <begin position="1"/>
        <end position="26"/>
    </location>
</feature>
<name>A0A8R1Y046_ONCVO</name>
<proteinExistence type="predicted"/>
<accession>A0A8R1Y046</accession>
<organism evidence="2 3">
    <name type="scientific">Onchocerca volvulus</name>
    <dbReference type="NCBI Taxonomy" id="6282"/>
    <lineage>
        <taxon>Eukaryota</taxon>
        <taxon>Metazoa</taxon>
        <taxon>Ecdysozoa</taxon>
        <taxon>Nematoda</taxon>
        <taxon>Chromadorea</taxon>
        <taxon>Rhabditida</taxon>
        <taxon>Spirurina</taxon>
        <taxon>Spiruromorpha</taxon>
        <taxon>Filarioidea</taxon>
        <taxon>Onchocercidae</taxon>
        <taxon>Onchocerca</taxon>
    </lineage>
</organism>
<evidence type="ECO:0000313" key="3">
    <source>
        <dbReference type="Proteomes" id="UP000024404"/>
    </source>
</evidence>
<evidence type="ECO:0000313" key="2">
    <source>
        <dbReference type="EnsemblMetazoa" id="OVOC7417.1"/>
    </source>
</evidence>
<evidence type="ECO:0000256" key="1">
    <source>
        <dbReference type="SAM" id="MobiDB-lite"/>
    </source>
</evidence>
<dbReference type="Proteomes" id="UP000024404">
    <property type="component" value="Unassembled WGS sequence"/>
</dbReference>
<reference evidence="2" key="2">
    <citation type="submission" date="2022-06" db="UniProtKB">
        <authorList>
            <consortium name="EnsemblMetazoa"/>
        </authorList>
    </citation>
    <scope>IDENTIFICATION</scope>
</reference>
<keyword evidence="3" id="KW-1185">Reference proteome</keyword>
<feature type="compositionally biased region" description="Basic residues" evidence="1">
    <location>
        <begin position="1"/>
        <end position="12"/>
    </location>
</feature>